<proteinExistence type="predicted"/>
<sequence length="68" mass="7235">MAMNLAVANPPKQAKNDRLECKVTRDCAAVKRHSQASQAGVAKLHNHAICVGMARPGTVGRKSQVLPC</sequence>
<dbReference type="AlphaFoldDB" id="A0A6G1E545"/>
<evidence type="ECO:0000313" key="2">
    <source>
        <dbReference type="Proteomes" id="UP000479710"/>
    </source>
</evidence>
<protein>
    <submittedName>
        <fullName evidence="1">Uncharacterized protein</fullName>
    </submittedName>
</protein>
<name>A0A6G1E545_9ORYZ</name>
<keyword evidence="2" id="KW-1185">Reference proteome</keyword>
<organism evidence="1 2">
    <name type="scientific">Oryza meyeriana var. granulata</name>
    <dbReference type="NCBI Taxonomy" id="110450"/>
    <lineage>
        <taxon>Eukaryota</taxon>
        <taxon>Viridiplantae</taxon>
        <taxon>Streptophyta</taxon>
        <taxon>Embryophyta</taxon>
        <taxon>Tracheophyta</taxon>
        <taxon>Spermatophyta</taxon>
        <taxon>Magnoliopsida</taxon>
        <taxon>Liliopsida</taxon>
        <taxon>Poales</taxon>
        <taxon>Poaceae</taxon>
        <taxon>BOP clade</taxon>
        <taxon>Oryzoideae</taxon>
        <taxon>Oryzeae</taxon>
        <taxon>Oryzinae</taxon>
        <taxon>Oryza</taxon>
        <taxon>Oryza meyeriana</taxon>
    </lineage>
</organism>
<dbReference type="EMBL" id="SPHZ02000005">
    <property type="protein sequence ID" value="KAF0919612.1"/>
    <property type="molecule type" value="Genomic_DNA"/>
</dbReference>
<reference evidence="1 2" key="1">
    <citation type="submission" date="2019-11" db="EMBL/GenBank/DDBJ databases">
        <title>Whole genome sequence of Oryza granulata.</title>
        <authorList>
            <person name="Li W."/>
        </authorList>
    </citation>
    <scope>NUCLEOTIDE SEQUENCE [LARGE SCALE GENOMIC DNA]</scope>
    <source>
        <strain evidence="2">cv. Menghai</strain>
        <tissue evidence="1">Leaf</tissue>
    </source>
</reference>
<dbReference type="Proteomes" id="UP000479710">
    <property type="component" value="Unassembled WGS sequence"/>
</dbReference>
<gene>
    <name evidence="1" type="ORF">E2562_030726</name>
</gene>
<accession>A0A6G1E545</accession>
<evidence type="ECO:0000313" key="1">
    <source>
        <dbReference type="EMBL" id="KAF0919612.1"/>
    </source>
</evidence>
<comment type="caution">
    <text evidence="1">The sequence shown here is derived from an EMBL/GenBank/DDBJ whole genome shotgun (WGS) entry which is preliminary data.</text>
</comment>